<evidence type="ECO:0000313" key="2">
    <source>
        <dbReference type="EMBL" id="VAW34491.1"/>
    </source>
</evidence>
<name>A0A3B0UTW5_9ZZZZ</name>
<dbReference type="Pfam" id="PF00011">
    <property type="entry name" value="HSP20"/>
    <property type="match status" value="1"/>
</dbReference>
<dbReference type="PANTHER" id="PTHR11527">
    <property type="entry name" value="HEAT-SHOCK PROTEIN 20 FAMILY MEMBER"/>
    <property type="match status" value="1"/>
</dbReference>
<dbReference type="Gene3D" id="2.60.40.790">
    <property type="match status" value="1"/>
</dbReference>
<dbReference type="EMBL" id="UOEY01000006">
    <property type="protein sequence ID" value="VAW34491.1"/>
    <property type="molecule type" value="Genomic_DNA"/>
</dbReference>
<reference evidence="2" key="1">
    <citation type="submission" date="2018-06" db="EMBL/GenBank/DDBJ databases">
        <authorList>
            <person name="Zhirakovskaya E."/>
        </authorList>
    </citation>
    <scope>NUCLEOTIDE SEQUENCE</scope>
</reference>
<dbReference type="InterPro" id="IPR008978">
    <property type="entry name" value="HSP20-like_chaperone"/>
</dbReference>
<gene>
    <name evidence="2" type="ORF">MNBD_DELTA04-1285</name>
</gene>
<dbReference type="AlphaFoldDB" id="A0A3B0UTW5"/>
<dbReference type="InterPro" id="IPR002068">
    <property type="entry name" value="A-crystallin/Hsp20_dom"/>
</dbReference>
<dbReference type="CDD" id="cd06464">
    <property type="entry name" value="ACD_sHsps-like"/>
    <property type="match status" value="1"/>
</dbReference>
<sequence>MSERMNIVTREENSPELTRQGVVITPLVDIFENDEEILLFADLPGVRQENLSVNLENNSLTIAGSRTLETRNQAVFEEFGDAEYRRVFSMPQGIDTETVKAELKDGVLRLHLPKSEALKPRQIEVKAG</sequence>
<proteinExistence type="predicted"/>
<dbReference type="InterPro" id="IPR031107">
    <property type="entry name" value="Small_HSP"/>
</dbReference>
<protein>
    <recommendedName>
        <fullName evidence="1">SHSP domain-containing protein</fullName>
    </recommendedName>
</protein>
<accession>A0A3B0UTW5</accession>
<organism evidence="2">
    <name type="scientific">hydrothermal vent metagenome</name>
    <dbReference type="NCBI Taxonomy" id="652676"/>
    <lineage>
        <taxon>unclassified sequences</taxon>
        <taxon>metagenomes</taxon>
        <taxon>ecological metagenomes</taxon>
    </lineage>
</organism>
<feature type="domain" description="SHSP" evidence="1">
    <location>
        <begin position="18"/>
        <end position="128"/>
    </location>
</feature>
<dbReference type="PROSITE" id="PS01031">
    <property type="entry name" value="SHSP"/>
    <property type="match status" value="1"/>
</dbReference>
<evidence type="ECO:0000259" key="1">
    <source>
        <dbReference type="PROSITE" id="PS01031"/>
    </source>
</evidence>
<dbReference type="SUPFAM" id="SSF49764">
    <property type="entry name" value="HSP20-like chaperones"/>
    <property type="match status" value="1"/>
</dbReference>